<dbReference type="PRINTS" id="PR00990">
    <property type="entry name" value="RIBOKINASE"/>
</dbReference>
<dbReference type="RefSeq" id="WP_188698354.1">
    <property type="nucleotide sequence ID" value="NZ_BMIR01000027.1"/>
</dbReference>
<dbReference type="EMBL" id="BMIR01000027">
    <property type="protein sequence ID" value="GGE54765.1"/>
    <property type="molecule type" value="Genomic_DNA"/>
</dbReference>
<dbReference type="InterPro" id="IPR011611">
    <property type="entry name" value="PfkB_dom"/>
</dbReference>
<sequence>MNAQTVDNPRKKVLVMGSAILDVILTIPSLPKSGEDVFAKQEESFVGGCAYNVANILKRCGVNYDLMVPIGNGPNGKRIQEQLIEDNHSLIIKDNHEDNGWCLSIVEEGGERTFITMTGIENDWKPEWFEHIDIFAYDYIYLSGYTFEGHSASVVLEELKGKKKDAKIIFDPSPRARHLNKDFLQNLFQLNTIVHCNVSELAALTGTTEMKEGVSRLNSITSEPVIVTMGGDGTLYYAEEGFGECKEAPIIPVDTIGAGDAHMGGFIAGLVAGKSIREACCWGNVMARKIVQVRGGKLP</sequence>
<dbReference type="PANTHER" id="PTHR10584:SF166">
    <property type="entry name" value="RIBOKINASE"/>
    <property type="match status" value="1"/>
</dbReference>
<organism evidence="6 7">
    <name type="scientific">Pullulanibacillus camelliae</name>
    <dbReference type="NCBI Taxonomy" id="1707096"/>
    <lineage>
        <taxon>Bacteria</taxon>
        <taxon>Bacillati</taxon>
        <taxon>Bacillota</taxon>
        <taxon>Bacilli</taxon>
        <taxon>Bacillales</taxon>
        <taxon>Sporolactobacillaceae</taxon>
        <taxon>Pullulanibacillus</taxon>
    </lineage>
</organism>
<dbReference type="PANTHER" id="PTHR10584">
    <property type="entry name" value="SUGAR KINASE"/>
    <property type="match status" value="1"/>
</dbReference>
<accession>A0A8J3E0K6</accession>
<keyword evidence="3 4" id="KW-0418">Kinase</keyword>
<keyword evidence="7" id="KW-1185">Reference proteome</keyword>
<dbReference type="InterPro" id="IPR002173">
    <property type="entry name" value="Carboh/pur_kinase_PfkB_CS"/>
</dbReference>
<dbReference type="PROSITE" id="PS00583">
    <property type="entry name" value="PFKB_KINASES_1"/>
    <property type="match status" value="1"/>
</dbReference>
<dbReference type="GO" id="GO:0016301">
    <property type="term" value="F:kinase activity"/>
    <property type="evidence" value="ECO:0007669"/>
    <property type="project" value="UniProtKB-KW"/>
</dbReference>
<evidence type="ECO:0000256" key="2">
    <source>
        <dbReference type="ARBA" id="ARBA00022679"/>
    </source>
</evidence>
<dbReference type="InterPro" id="IPR029056">
    <property type="entry name" value="Ribokinase-like"/>
</dbReference>
<evidence type="ECO:0000256" key="1">
    <source>
        <dbReference type="ARBA" id="ARBA00010688"/>
    </source>
</evidence>
<protein>
    <submittedName>
        <fullName evidence="6">Sugar kinase</fullName>
    </submittedName>
</protein>
<evidence type="ECO:0000256" key="3">
    <source>
        <dbReference type="ARBA" id="ARBA00022777"/>
    </source>
</evidence>
<dbReference type="GO" id="GO:0005829">
    <property type="term" value="C:cytosol"/>
    <property type="evidence" value="ECO:0007669"/>
    <property type="project" value="TreeGrafter"/>
</dbReference>
<gene>
    <name evidence="6" type="ORF">GCM10011391_37160</name>
</gene>
<dbReference type="PROSITE" id="PS00584">
    <property type="entry name" value="PFKB_KINASES_2"/>
    <property type="match status" value="1"/>
</dbReference>
<keyword evidence="2 4" id="KW-0808">Transferase</keyword>
<comment type="caution">
    <text evidence="6">The sequence shown here is derived from an EMBL/GenBank/DDBJ whole genome shotgun (WGS) entry which is preliminary data.</text>
</comment>
<dbReference type="AlphaFoldDB" id="A0A8J3E0K6"/>
<name>A0A8J3E0K6_9BACL</name>
<dbReference type="GO" id="GO:0006796">
    <property type="term" value="P:phosphate-containing compound metabolic process"/>
    <property type="evidence" value="ECO:0007669"/>
    <property type="project" value="UniProtKB-ARBA"/>
</dbReference>
<reference evidence="6" key="1">
    <citation type="journal article" date="2014" name="Int. J. Syst. Evol. Microbiol.">
        <title>Complete genome sequence of Corynebacterium casei LMG S-19264T (=DSM 44701T), isolated from a smear-ripened cheese.</title>
        <authorList>
            <consortium name="US DOE Joint Genome Institute (JGI-PGF)"/>
            <person name="Walter F."/>
            <person name="Albersmeier A."/>
            <person name="Kalinowski J."/>
            <person name="Ruckert C."/>
        </authorList>
    </citation>
    <scope>NUCLEOTIDE SEQUENCE</scope>
    <source>
        <strain evidence="6">CGMCC 1.15371</strain>
    </source>
</reference>
<comment type="similarity">
    <text evidence="1 4">Belongs to the carbohydrate kinase PfkB family.</text>
</comment>
<reference evidence="6" key="2">
    <citation type="submission" date="2020-09" db="EMBL/GenBank/DDBJ databases">
        <authorList>
            <person name="Sun Q."/>
            <person name="Zhou Y."/>
        </authorList>
    </citation>
    <scope>NUCLEOTIDE SEQUENCE</scope>
    <source>
        <strain evidence="6">CGMCC 1.15371</strain>
    </source>
</reference>
<dbReference type="InterPro" id="IPR002139">
    <property type="entry name" value="Ribo/fructo_kinase"/>
</dbReference>
<dbReference type="SUPFAM" id="SSF53613">
    <property type="entry name" value="Ribokinase-like"/>
    <property type="match status" value="1"/>
</dbReference>
<dbReference type="Proteomes" id="UP000628775">
    <property type="component" value="Unassembled WGS sequence"/>
</dbReference>
<evidence type="ECO:0000313" key="6">
    <source>
        <dbReference type="EMBL" id="GGE54765.1"/>
    </source>
</evidence>
<dbReference type="Pfam" id="PF00294">
    <property type="entry name" value="PfkB"/>
    <property type="match status" value="1"/>
</dbReference>
<evidence type="ECO:0000259" key="5">
    <source>
        <dbReference type="Pfam" id="PF00294"/>
    </source>
</evidence>
<evidence type="ECO:0000313" key="7">
    <source>
        <dbReference type="Proteomes" id="UP000628775"/>
    </source>
</evidence>
<feature type="domain" description="Carbohydrate kinase PfkB" evidence="5">
    <location>
        <begin position="11"/>
        <end position="296"/>
    </location>
</feature>
<dbReference type="Gene3D" id="3.40.1190.20">
    <property type="match status" value="1"/>
</dbReference>
<proteinExistence type="inferred from homology"/>
<evidence type="ECO:0000256" key="4">
    <source>
        <dbReference type="RuleBase" id="RU003704"/>
    </source>
</evidence>